<sequence>MEKTKCPYCRANIEVIAPSVKDHGAELNLCPNCHKPIAVYSCRATSMQHSDRSVKAVVVTPSIDQEADPWLEIVENQFTIPQDYSIPMGTSILGRQNKDSAADIQVFTADPSMSRNHIKIVRRKEVISVMDNESNTGTFVNGRLLARGEQVHLRDGDVLSLGALSVIVHLPSLVEEEEFDLADFDL</sequence>
<dbReference type="OrthoDB" id="949044at2"/>
<dbReference type="RefSeq" id="WP_025837331.1">
    <property type="nucleotide sequence ID" value="NZ_FUWL01000006.1"/>
</dbReference>
<evidence type="ECO:0000259" key="1">
    <source>
        <dbReference type="PROSITE" id="PS50006"/>
    </source>
</evidence>
<dbReference type="AlphaFoldDB" id="A0A0A2ELZ4"/>
<dbReference type="Pfam" id="PF00498">
    <property type="entry name" value="FHA"/>
    <property type="match status" value="1"/>
</dbReference>
<dbReference type="Proteomes" id="UP000189956">
    <property type="component" value="Unassembled WGS sequence"/>
</dbReference>
<feature type="domain" description="FHA" evidence="1">
    <location>
        <begin position="91"/>
        <end position="145"/>
    </location>
</feature>
<proteinExistence type="predicted"/>
<dbReference type="InterPro" id="IPR000253">
    <property type="entry name" value="FHA_dom"/>
</dbReference>
<dbReference type="Gene3D" id="2.60.200.20">
    <property type="match status" value="1"/>
</dbReference>
<evidence type="ECO:0000313" key="2">
    <source>
        <dbReference type="EMBL" id="KGN78520.1"/>
    </source>
</evidence>
<keyword evidence="4" id="KW-1185">Reference proteome</keyword>
<dbReference type="SMART" id="SM00240">
    <property type="entry name" value="FHA"/>
    <property type="match status" value="1"/>
</dbReference>
<dbReference type="InterPro" id="IPR008984">
    <property type="entry name" value="SMAD_FHA_dom_sf"/>
</dbReference>
<organism evidence="2 4">
    <name type="scientific">Porphyromonas cangingivalis</name>
    <dbReference type="NCBI Taxonomy" id="36874"/>
    <lineage>
        <taxon>Bacteria</taxon>
        <taxon>Pseudomonadati</taxon>
        <taxon>Bacteroidota</taxon>
        <taxon>Bacteroidia</taxon>
        <taxon>Bacteroidales</taxon>
        <taxon>Porphyromonadaceae</taxon>
        <taxon>Porphyromonas</taxon>
    </lineage>
</organism>
<dbReference type="PROSITE" id="PS50006">
    <property type="entry name" value="FHA_DOMAIN"/>
    <property type="match status" value="1"/>
</dbReference>
<evidence type="ECO:0000313" key="4">
    <source>
        <dbReference type="Proteomes" id="UP000030125"/>
    </source>
</evidence>
<gene>
    <name evidence="2" type="ORF">HQ35_09915</name>
    <name evidence="3" type="ORF">SAMN02745205_00942</name>
</gene>
<dbReference type="SUPFAM" id="SSF49879">
    <property type="entry name" value="SMAD/FHA domain"/>
    <property type="match status" value="1"/>
</dbReference>
<evidence type="ECO:0000313" key="3">
    <source>
        <dbReference type="EMBL" id="SJZ47864.1"/>
    </source>
</evidence>
<reference evidence="2 4" key="1">
    <citation type="submission" date="2014-08" db="EMBL/GenBank/DDBJ databases">
        <title>Porphyromonas cangingivalis strain:COT-109_OH1386 Genome sequencing.</title>
        <authorList>
            <person name="Wallis C."/>
            <person name="Deusch O."/>
            <person name="O'Flynn C."/>
            <person name="Davis I."/>
            <person name="Jospin G."/>
            <person name="Darling A.E."/>
            <person name="Coil D.A."/>
            <person name="Alexiev A."/>
            <person name="Horsfall A."/>
            <person name="Kirkwood N."/>
            <person name="Harris S."/>
            <person name="Eisen J.A."/>
        </authorList>
    </citation>
    <scope>NUCLEOTIDE SEQUENCE [LARGE SCALE GENOMIC DNA]</scope>
    <source>
        <strain evidence="4">COT-109 OH1386</strain>
        <strain evidence="2">COT-109_OH1386</strain>
    </source>
</reference>
<dbReference type="Proteomes" id="UP000030125">
    <property type="component" value="Unassembled WGS sequence"/>
</dbReference>
<dbReference type="CDD" id="cd00060">
    <property type="entry name" value="FHA"/>
    <property type="match status" value="1"/>
</dbReference>
<name>A0A0A2ELZ4_PORCN</name>
<dbReference type="EMBL" id="FUWL01000006">
    <property type="protein sequence ID" value="SJZ47864.1"/>
    <property type="molecule type" value="Genomic_DNA"/>
</dbReference>
<accession>A0A0A2ELZ4</accession>
<reference evidence="3 5" key="2">
    <citation type="submission" date="2017-02" db="EMBL/GenBank/DDBJ databases">
        <authorList>
            <person name="Peterson S.W."/>
        </authorList>
    </citation>
    <scope>NUCLEOTIDE SEQUENCE [LARGE SCALE GENOMIC DNA]</scope>
    <source>
        <strain evidence="3 5">ATCC 700135</strain>
    </source>
</reference>
<evidence type="ECO:0000313" key="5">
    <source>
        <dbReference type="Proteomes" id="UP000189956"/>
    </source>
</evidence>
<dbReference type="eggNOG" id="COG1716">
    <property type="taxonomic scope" value="Bacteria"/>
</dbReference>
<dbReference type="STRING" id="36874.HQ34_06545"/>
<dbReference type="EMBL" id="JQJD01000060">
    <property type="protein sequence ID" value="KGN78520.1"/>
    <property type="molecule type" value="Genomic_DNA"/>
</dbReference>
<protein>
    <submittedName>
        <fullName evidence="3">FHA domain-containing protein</fullName>
    </submittedName>
</protein>